<sequence length="102" mass="11273">MFVQESMVTTGPVHLDMQMDQNYESNGIFSKLLFRPCSSLKLTLKAIGVDQILAFLVAFDAAVGAPNNFSLNDGFIKMISRQRDASKTKALPENCLSSITKR</sequence>
<evidence type="ECO:0000313" key="1">
    <source>
        <dbReference type="Proteomes" id="UP000887565"/>
    </source>
</evidence>
<dbReference type="AlphaFoldDB" id="A0A915IJ59"/>
<name>A0A915IJ59_ROMCU</name>
<dbReference type="Proteomes" id="UP000887565">
    <property type="component" value="Unplaced"/>
</dbReference>
<protein>
    <submittedName>
        <fullName evidence="2">Uncharacterized protein</fullName>
    </submittedName>
</protein>
<dbReference type="WBParaSite" id="nRc.2.0.1.t13894-RA">
    <property type="protein sequence ID" value="nRc.2.0.1.t13894-RA"/>
    <property type="gene ID" value="nRc.2.0.1.g13894"/>
</dbReference>
<reference evidence="2" key="1">
    <citation type="submission" date="2022-11" db="UniProtKB">
        <authorList>
            <consortium name="WormBaseParasite"/>
        </authorList>
    </citation>
    <scope>IDENTIFICATION</scope>
</reference>
<accession>A0A915IJ59</accession>
<proteinExistence type="predicted"/>
<evidence type="ECO:0000313" key="2">
    <source>
        <dbReference type="WBParaSite" id="nRc.2.0.1.t13894-RA"/>
    </source>
</evidence>
<keyword evidence="1" id="KW-1185">Reference proteome</keyword>
<organism evidence="1 2">
    <name type="scientific">Romanomermis culicivorax</name>
    <name type="common">Nematode worm</name>
    <dbReference type="NCBI Taxonomy" id="13658"/>
    <lineage>
        <taxon>Eukaryota</taxon>
        <taxon>Metazoa</taxon>
        <taxon>Ecdysozoa</taxon>
        <taxon>Nematoda</taxon>
        <taxon>Enoplea</taxon>
        <taxon>Dorylaimia</taxon>
        <taxon>Mermithida</taxon>
        <taxon>Mermithoidea</taxon>
        <taxon>Mermithidae</taxon>
        <taxon>Romanomermis</taxon>
    </lineage>
</organism>